<reference evidence="2" key="1">
    <citation type="journal article" date="2019" name="Int. J. Syst. Evol. Microbiol.">
        <title>The Global Catalogue of Microorganisms (GCM) 10K type strain sequencing project: providing services to taxonomists for standard genome sequencing and annotation.</title>
        <authorList>
            <consortium name="The Broad Institute Genomics Platform"/>
            <consortium name="The Broad Institute Genome Sequencing Center for Infectious Disease"/>
            <person name="Wu L."/>
            <person name="Ma J."/>
        </authorList>
    </citation>
    <scope>NUCLEOTIDE SEQUENCE [LARGE SCALE GENOMIC DNA]</scope>
    <source>
        <strain evidence="2">CCM 8391</strain>
    </source>
</reference>
<evidence type="ECO:0000313" key="2">
    <source>
        <dbReference type="Proteomes" id="UP001596302"/>
    </source>
</evidence>
<proteinExistence type="predicted"/>
<accession>A0ABW1J916</accession>
<dbReference type="EMBL" id="JBHSQW010000044">
    <property type="protein sequence ID" value="MFC5996960.1"/>
    <property type="molecule type" value="Genomic_DNA"/>
</dbReference>
<comment type="caution">
    <text evidence="1">The sequence shown here is derived from an EMBL/GenBank/DDBJ whole genome shotgun (WGS) entry which is preliminary data.</text>
</comment>
<sequence>MAIAVRATSTQWGEGVSSVNVTKPTGTTSGDLLVAVQFCDYSASTGSAMTAPAGWTQAGSTASTPGGSFHPVGKVWYKVAGGSEPSSYTFGSSSSSSSVISVLALSGADTSTPIRVVPSWSTGSAGTSHVAPSIPVGSGQADGDLLLCAAASDYYDSGRGNSYSPPSGMTERTDISAQFTYTSVASLALTGTGATGTKTFTANRSSQDPYRSLSLVIAGGSIAKSGPVSATLRLTAGLTGGKRAASAVAAPLRLVAQAAGAKRATGPLAASLRMLASLAGAKHGSGAVSATLRLTAGLTGRKLNLLSATLRLTAGLGGARHDTTAGLTAPLQLAAALTDPVHISGAATTATVQLLAGLPGAKRVPGTLSATVQLVASAPGAKRVPGTLSAPLKLVAALTGASRVSAVALPAATLRLLADLIGPVHATAVALPTASVRLTAAIAGQRIVVEIPAAALVATAQITVPFELVCVARIPQNAGPPTFLEVDPIDWTGLSWTDELSRPQRLDVGCKVSSLTEPVLQRLRSLATSPTELWLYRDGKLVFTGPLLGGNVQGEGLTLRAAGLLGYLRLMVVQTDQVFKQVDQFAIAAALIDQWQTLEYGNFGIDTSDVGASGVLRDATYLAKELHNVGQRVEELGARRNGFDVAVDPATRKLKLAYPIQGVDRSTGEDAIVLDGRNVTSPNIVFSVAPGDVASEAFGTGTSSGADPIYATAANTELRAKFGRAAVTGTWDGVSEQTTLDSYVQGLVDARGEALLVPGPDARVTPDADISGYDVGDTVSYQLHSLLSTVGAFRLRKRTVTVSKTGQESVSCEFV</sequence>
<evidence type="ECO:0000313" key="1">
    <source>
        <dbReference type="EMBL" id="MFC5996960.1"/>
    </source>
</evidence>
<name>A0ABW1J916_9PSEU</name>
<keyword evidence="2" id="KW-1185">Reference proteome</keyword>
<evidence type="ECO:0008006" key="3">
    <source>
        <dbReference type="Google" id="ProtNLM"/>
    </source>
</evidence>
<protein>
    <recommendedName>
        <fullName evidence="3">Minor tail protein</fullName>
    </recommendedName>
</protein>
<gene>
    <name evidence="1" type="ORF">ACFQE5_22370</name>
</gene>
<organism evidence="1 2">
    <name type="scientific">Pseudonocardia hispaniensis</name>
    <dbReference type="NCBI Taxonomy" id="904933"/>
    <lineage>
        <taxon>Bacteria</taxon>
        <taxon>Bacillati</taxon>
        <taxon>Actinomycetota</taxon>
        <taxon>Actinomycetes</taxon>
        <taxon>Pseudonocardiales</taxon>
        <taxon>Pseudonocardiaceae</taxon>
        <taxon>Pseudonocardia</taxon>
    </lineage>
</organism>
<dbReference type="RefSeq" id="WP_379587841.1">
    <property type="nucleotide sequence ID" value="NZ_JBHSQW010000044.1"/>
</dbReference>
<dbReference type="Proteomes" id="UP001596302">
    <property type="component" value="Unassembled WGS sequence"/>
</dbReference>